<dbReference type="InterPro" id="IPR050624">
    <property type="entry name" value="HTH-type_Tx_Regulator"/>
</dbReference>
<name>A0A6P1Y2S0_9SPIR</name>
<evidence type="ECO:0000256" key="1">
    <source>
        <dbReference type="ARBA" id="ARBA00023125"/>
    </source>
</evidence>
<dbReference type="RefSeq" id="WP_162663542.1">
    <property type="nucleotide sequence ID" value="NZ_CP048020.1"/>
</dbReference>
<feature type="domain" description="HTH tetR-type" evidence="3">
    <location>
        <begin position="2"/>
        <end position="62"/>
    </location>
</feature>
<reference evidence="4 5" key="1">
    <citation type="submission" date="2020-01" db="EMBL/GenBank/DDBJ databases">
        <title>Complete genome sequence of a human oral phylogroup 1 Treponema sp. strain ATCC 700766, originally isolated from periodontitis dental plaque.</title>
        <authorList>
            <person name="Chan Y."/>
            <person name="Huo Y.-B."/>
            <person name="Yu X.-L."/>
            <person name="Zeng H."/>
            <person name="Leung W.-K."/>
            <person name="Watt R.M."/>
        </authorList>
    </citation>
    <scope>NUCLEOTIDE SEQUENCE [LARGE SCALE GENOMIC DNA]</scope>
    <source>
        <strain evidence="4 5">OMZ 804</strain>
    </source>
</reference>
<gene>
    <name evidence="4" type="ORF">GWP43_06880</name>
</gene>
<evidence type="ECO:0000313" key="5">
    <source>
        <dbReference type="Proteomes" id="UP000464374"/>
    </source>
</evidence>
<dbReference type="PROSITE" id="PS50977">
    <property type="entry name" value="HTH_TETR_2"/>
    <property type="match status" value="1"/>
</dbReference>
<dbReference type="KEGG" id="trz:GWP43_06880"/>
<dbReference type="InterPro" id="IPR001647">
    <property type="entry name" value="HTH_TetR"/>
</dbReference>
<dbReference type="PRINTS" id="PR00455">
    <property type="entry name" value="HTHTETR"/>
</dbReference>
<evidence type="ECO:0000256" key="2">
    <source>
        <dbReference type="PROSITE-ProRule" id="PRU00335"/>
    </source>
</evidence>
<dbReference type="Gene3D" id="1.10.357.10">
    <property type="entry name" value="Tetracycline Repressor, domain 2"/>
    <property type="match status" value="1"/>
</dbReference>
<dbReference type="Proteomes" id="UP000464374">
    <property type="component" value="Chromosome"/>
</dbReference>
<dbReference type="PANTHER" id="PTHR43479:SF11">
    <property type="entry name" value="ACREF_ENVCD OPERON REPRESSOR-RELATED"/>
    <property type="match status" value="1"/>
</dbReference>
<dbReference type="AlphaFoldDB" id="A0A6P1Y2S0"/>
<dbReference type="Pfam" id="PF00440">
    <property type="entry name" value="TetR_N"/>
    <property type="match status" value="1"/>
</dbReference>
<organism evidence="4 5">
    <name type="scientific">Treponema vincentii</name>
    <dbReference type="NCBI Taxonomy" id="69710"/>
    <lineage>
        <taxon>Bacteria</taxon>
        <taxon>Pseudomonadati</taxon>
        <taxon>Spirochaetota</taxon>
        <taxon>Spirochaetia</taxon>
        <taxon>Spirochaetales</taxon>
        <taxon>Treponemataceae</taxon>
        <taxon>Treponema</taxon>
    </lineage>
</organism>
<sequence>MDDKKERLTSAAHSLFLKNGYKNTNIAQIAKKAGVAVGSFYNYYASKEDIFLAVYIEENETMRSHLIQQIDWKGDVEQIIDELFSYSFKNIMNNKILIEWNNGAVSQMLHSYYYSKTGIKNNSFHHFLQKIFTKWMRERSLTSDAIEKILKVFDFIYYIDCHVTGDEFTGYGEALQTFVKYFVKGILSEVSSNT</sequence>
<dbReference type="SUPFAM" id="SSF46689">
    <property type="entry name" value="Homeodomain-like"/>
    <property type="match status" value="1"/>
</dbReference>
<accession>A0A6P1Y2S0</accession>
<feature type="DNA-binding region" description="H-T-H motif" evidence="2">
    <location>
        <begin position="25"/>
        <end position="44"/>
    </location>
</feature>
<evidence type="ECO:0000313" key="4">
    <source>
        <dbReference type="EMBL" id="QHX43212.1"/>
    </source>
</evidence>
<dbReference type="PANTHER" id="PTHR43479">
    <property type="entry name" value="ACREF/ENVCD OPERON REPRESSOR-RELATED"/>
    <property type="match status" value="1"/>
</dbReference>
<dbReference type="InterPro" id="IPR009057">
    <property type="entry name" value="Homeodomain-like_sf"/>
</dbReference>
<protein>
    <submittedName>
        <fullName evidence="4">TetR/AcrR family transcriptional regulator</fullName>
    </submittedName>
</protein>
<evidence type="ECO:0000259" key="3">
    <source>
        <dbReference type="PROSITE" id="PS50977"/>
    </source>
</evidence>
<proteinExistence type="predicted"/>
<dbReference type="GO" id="GO:0003677">
    <property type="term" value="F:DNA binding"/>
    <property type="evidence" value="ECO:0007669"/>
    <property type="project" value="UniProtKB-UniRule"/>
</dbReference>
<keyword evidence="1 2" id="KW-0238">DNA-binding</keyword>
<dbReference type="EMBL" id="CP048020">
    <property type="protein sequence ID" value="QHX43212.1"/>
    <property type="molecule type" value="Genomic_DNA"/>
</dbReference>